<name>A0ABD3IEQ0_9MARC</name>
<organism evidence="1 2">
    <name type="scientific">Riccia sorocarpa</name>
    <dbReference type="NCBI Taxonomy" id="122646"/>
    <lineage>
        <taxon>Eukaryota</taxon>
        <taxon>Viridiplantae</taxon>
        <taxon>Streptophyta</taxon>
        <taxon>Embryophyta</taxon>
        <taxon>Marchantiophyta</taxon>
        <taxon>Marchantiopsida</taxon>
        <taxon>Marchantiidae</taxon>
        <taxon>Marchantiales</taxon>
        <taxon>Ricciaceae</taxon>
        <taxon>Riccia</taxon>
    </lineage>
</organism>
<dbReference type="EMBL" id="JBJQOH010000001">
    <property type="protein sequence ID" value="KAL3701227.1"/>
    <property type="molecule type" value="Genomic_DNA"/>
</dbReference>
<keyword evidence="2" id="KW-1185">Reference proteome</keyword>
<gene>
    <name evidence="1" type="ORF">R1sor_019249</name>
</gene>
<reference evidence="1 2" key="1">
    <citation type="submission" date="2024-09" db="EMBL/GenBank/DDBJ databases">
        <title>Chromosome-scale assembly of Riccia sorocarpa.</title>
        <authorList>
            <person name="Paukszto L."/>
        </authorList>
    </citation>
    <scope>NUCLEOTIDE SEQUENCE [LARGE SCALE GENOMIC DNA]</scope>
    <source>
        <strain evidence="1">LP-2024</strain>
        <tissue evidence="1">Aerial parts of the thallus</tissue>
    </source>
</reference>
<evidence type="ECO:0000313" key="1">
    <source>
        <dbReference type="EMBL" id="KAL3701227.1"/>
    </source>
</evidence>
<protein>
    <submittedName>
        <fullName evidence="1">Uncharacterized protein</fullName>
    </submittedName>
</protein>
<proteinExistence type="predicted"/>
<comment type="caution">
    <text evidence="1">The sequence shown here is derived from an EMBL/GenBank/DDBJ whole genome shotgun (WGS) entry which is preliminary data.</text>
</comment>
<dbReference type="AlphaFoldDB" id="A0ABD3IEQ0"/>
<dbReference type="Proteomes" id="UP001633002">
    <property type="component" value="Unassembled WGS sequence"/>
</dbReference>
<sequence length="256" mass="28039">MYSWFLSSFENCSLTTAFGTLLVLSGRPEQTVLDVPGLTSSQSTTISLFVFGGLNDNSFAPSGATKITLVEMVFNKEGKNTDVSFMQDDFAGRIEDSEVLVELRNIRNGIYAIKVFDEVTFIFRSISVHAYNLKCRENDSGSMCGVVGSKMASGTGVSYGAPQTSTMTPNPSVTMRPTISNQFTTPASMPVGSNSVNEFQMHALFDSQLTCEMFVPRVVGFESMFGSGTVTRLRITLALYFYVTSTLRRKNYCTAT</sequence>
<evidence type="ECO:0000313" key="2">
    <source>
        <dbReference type="Proteomes" id="UP001633002"/>
    </source>
</evidence>
<accession>A0ABD3IEQ0</accession>